<dbReference type="EMBL" id="CALTRL010000177">
    <property type="protein sequence ID" value="CAH7666926.1"/>
    <property type="molecule type" value="Genomic_DNA"/>
</dbReference>
<proteinExistence type="predicted"/>
<reference evidence="2" key="1">
    <citation type="submission" date="2022-06" db="EMBL/GenBank/DDBJ databases">
        <authorList>
            <consortium name="SYNGENTA / RWTH Aachen University"/>
        </authorList>
    </citation>
    <scope>NUCLEOTIDE SEQUENCE</scope>
</reference>
<evidence type="ECO:0000313" key="2">
    <source>
        <dbReference type="EMBL" id="CAH7666926.1"/>
    </source>
</evidence>
<gene>
    <name evidence="2" type="ORF">PPACK8108_LOCUS1290</name>
</gene>
<sequence length="589" mass="68535">MIFLEAIIYCCLLALEISSTNTAFSGGSPVKTLEDIFERSISQKPSCNKYPYLLHTNDTPPPLEKKSQVEFHFSLLPKNQDLNQIPQDNKRNFQEAFENAESRPRKLSKIDREHYFSPHISSDHSDFASERNSFSTYTIKSHSSDAENDCATALKDSEHSYYNRFLRDKYISEYNHGLIHQSEPSSASNRVISNGARETRLREHQNLGESRLPLNIDLNFSFTPETKDDLAGDSFNALANNFRLTQQEEARELNGEVQSPKKKFKSTNLIQFKHSHKIPQRTRTRETNKNVIEKEELQLSEKPTSQTFYSEKSDKFDEIVLPPGSQSSLKVPERQNNTLRKNLENVLLKDKGNSIKEIFGKKKSLEDVIKEYKIKLQNSSMQNSKKSPLSLFLETIDYYADNELSFWAPKKKRLSNSKKLKMYTQNPCVASILGHTDIPIHQLQLFTLEKAYNKRYNNEGQGLNHSFFQKIYGQIVKNLDENFYIFDWQVKNFFHIFNYNFQVESETLNKVINNRNYYLDKLESCLGEATDFFPWKIVSTSDNKLELFQKREFYLKKKELQNLVLTTLCGCQRINLNILGKFTVLKIIL</sequence>
<feature type="chain" id="PRO_5043706807" description="Secreted protein" evidence="1">
    <location>
        <begin position="23"/>
        <end position="589"/>
    </location>
</feature>
<name>A0AAV0AH91_PHAPC</name>
<comment type="caution">
    <text evidence="2">The sequence shown here is derived from an EMBL/GenBank/DDBJ whole genome shotgun (WGS) entry which is preliminary data.</text>
</comment>
<evidence type="ECO:0000313" key="3">
    <source>
        <dbReference type="Proteomes" id="UP001153365"/>
    </source>
</evidence>
<keyword evidence="3" id="KW-1185">Reference proteome</keyword>
<evidence type="ECO:0008006" key="4">
    <source>
        <dbReference type="Google" id="ProtNLM"/>
    </source>
</evidence>
<protein>
    <recommendedName>
        <fullName evidence="4">Secreted protein</fullName>
    </recommendedName>
</protein>
<keyword evidence="1" id="KW-0732">Signal</keyword>
<dbReference type="Proteomes" id="UP001153365">
    <property type="component" value="Unassembled WGS sequence"/>
</dbReference>
<accession>A0AAV0AH91</accession>
<dbReference type="AlphaFoldDB" id="A0AAV0AH91"/>
<evidence type="ECO:0000256" key="1">
    <source>
        <dbReference type="SAM" id="SignalP"/>
    </source>
</evidence>
<feature type="non-terminal residue" evidence="2">
    <location>
        <position position="589"/>
    </location>
</feature>
<organism evidence="2 3">
    <name type="scientific">Phakopsora pachyrhizi</name>
    <name type="common">Asian soybean rust disease fungus</name>
    <dbReference type="NCBI Taxonomy" id="170000"/>
    <lineage>
        <taxon>Eukaryota</taxon>
        <taxon>Fungi</taxon>
        <taxon>Dikarya</taxon>
        <taxon>Basidiomycota</taxon>
        <taxon>Pucciniomycotina</taxon>
        <taxon>Pucciniomycetes</taxon>
        <taxon>Pucciniales</taxon>
        <taxon>Phakopsoraceae</taxon>
        <taxon>Phakopsora</taxon>
    </lineage>
</organism>
<feature type="signal peptide" evidence="1">
    <location>
        <begin position="1"/>
        <end position="22"/>
    </location>
</feature>